<sequence>MNRGKDRPAMKIAGHIISPKHHHKLLGVILDQELRWKEQVASAIGKGAAYAQQLWRLSRTSAGLSLKAMRQLHRSVVTTKILYAASVWLPPPIVGDSETAGRGSITTLKKIRSVQRLPLLSMTGALRTSPIDLLEVLTDVAPAVLTAQRVCHTTAIRMAALPATNPVTKLFARAARMYVKHHRSALHYLVHRCGVHPGEVESLHYPPPFVSPTPLVTDIAGSKKEAVEKHNNRGPGTVVYSDGSSHNGRVGAAAILIRDDGSSRSLRHHLGTERTHTVFEAELVGVILALHLL</sequence>
<dbReference type="OrthoDB" id="3051850at2759"/>
<dbReference type="GeneID" id="19199928"/>
<comment type="caution">
    <text evidence="2">The sequence shown here is derived from an EMBL/GenBank/DDBJ whole genome shotgun (WGS) entry which is preliminary data.</text>
</comment>
<dbReference type="AlphaFoldDB" id="A0A5M3MJR3"/>
<accession>A0A5M3MJR3</accession>
<protein>
    <recommendedName>
        <fullName evidence="1">RNase H type-1 domain-containing protein</fullName>
    </recommendedName>
</protein>
<gene>
    <name evidence="2" type="ORF">CONPUDRAFT_125805</name>
</gene>
<evidence type="ECO:0000259" key="1">
    <source>
        <dbReference type="PROSITE" id="PS50879"/>
    </source>
</evidence>
<dbReference type="KEGG" id="cput:CONPUDRAFT_125805"/>
<keyword evidence="3" id="KW-1185">Reference proteome</keyword>
<dbReference type="PROSITE" id="PS50879">
    <property type="entry name" value="RNASE_H_1"/>
    <property type="match status" value="1"/>
</dbReference>
<organism evidence="2 3">
    <name type="scientific">Coniophora puteana (strain RWD-64-598)</name>
    <name type="common">Brown rot fungus</name>
    <dbReference type="NCBI Taxonomy" id="741705"/>
    <lineage>
        <taxon>Eukaryota</taxon>
        <taxon>Fungi</taxon>
        <taxon>Dikarya</taxon>
        <taxon>Basidiomycota</taxon>
        <taxon>Agaricomycotina</taxon>
        <taxon>Agaricomycetes</taxon>
        <taxon>Agaricomycetidae</taxon>
        <taxon>Boletales</taxon>
        <taxon>Coniophorineae</taxon>
        <taxon>Coniophoraceae</taxon>
        <taxon>Coniophora</taxon>
    </lineage>
</organism>
<feature type="non-terminal residue" evidence="2">
    <location>
        <position position="293"/>
    </location>
</feature>
<dbReference type="Proteomes" id="UP000053558">
    <property type="component" value="Unassembled WGS sequence"/>
</dbReference>
<evidence type="ECO:0000313" key="3">
    <source>
        <dbReference type="Proteomes" id="UP000053558"/>
    </source>
</evidence>
<proteinExistence type="predicted"/>
<feature type="domain" description="RNase H type-1" evidence="1">
    <location>
        <begin position="233"/>
        <end position="293"/>
    </location>
</feature>
<name>A0A5M3MJR3_CONPW</name>
<reference evidence="3" key="1">
    <citation type="journal article" date="2012" name="Science">
        <title>The Paleozoic origin of enzymatic lignin decomposition reconstructed from 31 fungal genomes.</title>
        <authorList>
            <person name="Floudas D."/>
            <person name="Binder M."/>
            <person name="Riley R."/>
            <person name="Barry K."/>
            <person name="Blanchette R.A."/>
            <person name="Henrissat B."/>
            <person name="Martinez A.T."/>
            <person name="Otillar R."/>
            <person name="Spatafora J.W."/>
            <person name="Yadav J.S."/>
            <person name="Aerts A."/>
            <person name="Benoit I."/>
            <person name="Boyd A."/>
            <person name="Carlson A."/>
            <person name="Copeland A."/>
            <person name="Coutinho P.M."/>
            <person name="de Vries R.P."/>
            <person name="Ferreira P."/>
            <person name="Findley K."/>
            <person name="Foster B."/>
            <person name="Gaskell J."/>
            <person name="Glotzer D."/>
            <person name="Gorecki P."/>
            <person name="Heitman J."/>
            <person name="Hesse C."/>
            <person name="Hori C."/>
            <person name="Igarashi K."/>
            <person name="Jurgens J.A."/>
            <person name="Kallen N."/>
            <person name="Kersten P."/>
            <person name="Kohler A."/>
            <person name="Kuees U."/>
            <person name="Kumar T.K.A."/>
            <person name="Kuo A."/>
            <person name="LaButti K."/>
            <person name="Larrondo L.F."/>
            <person name="Lindquist E."/>
            <person name="Ling A."/>
            <person name="Lombard V."/>
            <person name="Lucas S."/>
            <person name="Lundell T."/>
            <person name="Martin R."/>
            <person name="McLaughlin D.J."/>
            <person name="Morgenstern I."/>
            <person name="Morin E."/>
            <person name="Murat C."/>
            <person name="Nagy L.G."/>
            <person name="Nolan M."/>
            <person name="Ohm R.A."/>
            <person name="Patyshakuliyeva A."/>
            <person name="Rokas A."/>
            <person name="Ruiz-Duenas F.J."/>
            <person name="Sabat G."/>
            <person name="Salamov A."/>
            <person name="Samejima M."/>
            <person name="Schmutz J."/>
            <person name="Slot J.C."/>
            <person name="St John F."/>
            <person name="Stenlid J."/>
            <person name="Sun H."/>
            <person name="Sun S."/>
            <person name="Syed K."/>
            <person name="Tsang A."/>
            <person name="Wiebenga A."/>
            <person name="Young D."/>
            <person name="Pisabarro A."/>
            <person name="Eastwood D.C."/>
            <person name="Martin F."/>
            <person name="Cullen D."/>
            <person name="Grigoriev I.V."/>
            <person name="Hibbett D.S."/>
        </authorList>
    </citation>
    <scope>NUCLEOTIDE SEQUENCE [LARGE SCALE GENOMIC DNA]</scope>
    <source>
        <strain evidence="3">RWD-64-598 SS2</strain>
    </source>
</reference>
<dbReference type="GO" id="GO:0004523">
    <property type="term" value="F:RNA-DNA hybrid ribonuclease activity"/>
    <property type="evidence" value="ECO:0007669"/>
    <property type="project" value="InterPro"/>
</dbReference>
<dbReference type="InterPro" id="IPR012337">
    <property type="entry name" value="RNaseH-like_sf"/>
</dbReference>
<dbReference type="SUPFAM" id="SSF53098">
    <property type="entry name" value="Ribonuclease H-like"/>
    <property type="match status" value="1"/>
</dbReference>
<dbReference type="InterPro" id="IPR002156">
    <property type="entry name" value="RNaseH_domain"/>
</dbReference>
<evidence type="ECO:0000313" key="2">
    <source>
        <dbReference type="EMBL" id="EIW79478.1"/>
    </source>
</evidence>
<dbReference type="GO" id="GO:0003676">
    <property type="term" value="F:nucleic acid binding"/>
    <property type="evidence" value="ECO:0007669"/>
    <property type="project" value="InterPro"/>
</dbReference>
<dbReference type="Gene3D" id="3.30.420.10">
    <property type="entry name" value="Ribonuclease H-like superfamily/Ribonuclease H"/>
    <property type="match status" value="1"/>
</dbReference>
<dbReference type="EMBL" id="JH711580">
    <property type="protein sequence ID" value="EIW79478.1"/>
    <property type="molecule type" value="Genomic_DNA"/>
</dbReference>
<dbReference type="InterPro" id="IPR036397">
    <property type="entry name" value="RNaseH_sf"/>
</dbReference>
<dbReference type="RefSeq" id="XP_007769885.1">
    <property type="nucleotide sequence ID" value="XM_007771695.1"/>
</dbReference>